<gene>
    <name evidence="18" type="ORF">CO073_04870</name>
</gene>
<name>A0A2M8DPU3_9BACT</name>
<dbReference type="GO" id="GO:0003677">
    <property type="term" value="F:DNA binding"/>
    <property type="evidence" value="ECO:0007669"/>
    <property type="project" value="UniProtKB-KW"/>
</dbReference>
<keyword evidence="13" id="KW-0234">DNA repair</keyword>
<evidence type="ECO:0000256" key="14">
    <source>
        <dbReference type="ARBA" id="ARBA00038000"/>
    </source>
</evidence>
<dbReference type="Proteomes" id="UP000230136">
    <property type="component" value="Unassembled WGS sequence"/>
</dbReference>
<keyword evidence="4" id="KW-0677">Repeat</keyword>
<evidence type="ECO:0000256" key="9">
    <source>
        <dbReference type="ARBA" id="ARBA00022833"/>
    </source>
</evidence>
<keyword evidence="6" id="KW-0227">DNA damage</keyword>
<evidence type="ECO:0000313" key="19">
    <source>
        <dbReference type="Proteomes" id="UP000230136"/>
    </source>
</evidence>
<dbReference type="Gene3D" id="3.40.50.300">
    <property type="entry name" value="P-loop containing nucleotide triphosphate hydrolases"/>
    <property type="match status" value="1"/>
</dbReference>
<dbReference type="GO" id="GO:0008270">
    <property type="term" value="F:zinc ion binding"/>
    <property type="evidence" value="ECO:0007669"/>
    <property type="project" value="UniProtKB-KW"/>
</dbReference>
<keyword evidence="8" id="KW-0863">Zinc-finger</keyword>
<keyword evidence="2" id="KW-0963">Cytoplasm</keyword>
<proteinExistence type="inferred from homology"/>
<evidence type="ECO:0000256" key="10">
    <source>
        <dbReference type="ARBA" id="ARBA00022840"/>
    </source>
</evidence>
<comment type="similarity">
    <text evidence="14">Belongs to the ABC transporter superfamily. UvrA family.</text>
</comment>
<feature type="domain" description="ABC transporter" evidence="17">
    <location>
        <begin position="5"/>
        <end position="345"/>
    </location>
</feature>
<dbReference type="SMART" id="SM00382">
    <property type="entry name" value="AAA"/>
    <property type="match status" value="1"/>
</dbReference>
<evidence type="ECO:0000256" key="6">
    <source>
        <dbReference type="ARBA" id="ARBA00022763"/>
    </source>
</evidence>
<evidence type="ECO:0000256" key="16">
    <source>
        <dbReference type="ARBA" id="ARBA00042156"/>
    </source>
</evidence>
<dbReference type="PROSITE" id="PS50893">
    <property type="entry name" value="ABC_TRANSPORTER_2"/>
    <property type="match status" value="1"/>
</dbReference>
<keyword evidence="12" id="KW-0238">DNA-binding</keyword>
<evidence type="ECO:0000256" key="13">
    <source>
        <dbReference type="ARBA" id="ARBA00023204"/>
    </source>
</evidence>
<evidence type="ECO:0000256" key="15">
    <source>
        <dbReference type="ARBA" id="ARBA00039316"/>
    </source>
</evidence>
<keyword evidence="10" id="KW-0067">ATP-binding</keyword>
<keyword evidence="11" id="KW-0267">Excision nuclease</keyword>
<dbReference type="InterPro" id="IPR017871">
    <property type="entry name" value="ABC_transporter-like_CS"/>
</dbReference>
<dbReference type="InterPro" id="IPR003439">
    <property type="entry name" value="ABC_transporter-like_ATP-bd"/>
</dbReference>
<dbReference type="GO" id="GO:0016887">
    <property type="term" value="F:ATP hydrolysis activity"/>
    <property type="evidence" value="ECO:0007669"/>
    <property type="project" value="InterPro"/>
</dbReference>
<evidence type="ECO:0000259" key="17">
    <source>
        <dbReference type="PROSITE" id="PS50893"/>
    </source>
</evidence>
<dbReference type="PANTHER" id="PTHR43152:SF3">
    <property type="entry name" value="UVRABC SYSTEM PROTEIN A"/>
    <property type="match status" value="1"/>
</dbReference>
<dbReference type="InterPro" id="IPR003593">
    <property type="entry name" value="AAA+_ATPase"/>
</dbReference>
<keyword evidence="3" id="KW-0479">Metal-binding</keyword>
<feature type="non-terminal residue" evidence="18">
    <location>
        <position position="1"/>
    </location>
</feature>
<protein>
    <recommendedName>
        <fullName evidence="15">UvrABC system protein A</fullName>
    </recommendedName>
    <alternativeName>
        <fullName evidence="16">Excinuclease ABC subunit A</fullName>
    </alternativeName>
</protein>
<accession>A0A2M8DPU3</accession>
<evidence type="ECO:0000256" key="11">
    <source>
        <dbReference type="ARBA" id="ARBA00022881"/>
    </source>
</evidence>
<keyword evidence="5" id="KW-0547">Nucleotide-binding</keyword>
<dbReference type="InterPro" id="IPR027417">
    <property type="entry name" value="P-loop_NTPase"/>
</dbReference>
<evidence type="ECO:0000256" key="2">
    <source>
        <dbReference type="ARBA" id="ARBA00022490"/>
    </source>
</evidence>
<evidence type="ECO:0000256" key="8">
    <source>
        <dbReference type="ARBA" id="ARBA00022771"/>
    </source>
</evidence>
<evidence type="ECO:0000256" key="4">
    <source>
        <dbReference type="ARBA" id="ARBA00022737"/>
    </source>
</evidence>
<evidence type="ECO:0000256" key="12">
    <source>
        <dbReference type="ARBA" id="ARBA00023125"/>
    </source>
</evidence>
<evidence type="ECO:0000313" key="18">
    <source>
        <dbReference type="EMBL" id="PJC00947.1"/>
    </source>
</evidence>
<comment type="subcellular location">
    <subcellularLocation>
        <location evidence="1">Cytoplasm</location>
    </subcellularLocation>
</comment>
<dbReference type="GO" id="GO:0004518">
    <property type="term" value="F:nuclease activity"/>
    <property type="evidence" value="ECO:0007669"/>
    <property type="project" value="UniProtKB-KW"/>
</dbReference>
<dbReference type="Pfam" id="PF00005">
    <property type="entry name" value="ABC_tran"/>
    <property type="match status" value="1"/>
</dbReference>
<comment type="caution">
    <text evidence="18">The sequence shown here is derived from an EMBL/GenBank/DDBJ whole genome shotgun (WGS) entry which is preliminary data.</text>
</comment>
<dbReference type="GO" id="GO:0005524">
    <property type="term" value="F:ATP binding"/>
    <property type="evidence" value="ECO:0007669"/>
    <property type="project" value="UniProtKB-KW"/>
</dbReference>
<evidence type="ECO:0000256" key="7">
    <source>
        <dbReference type="ARBA" id="ARBA00022769"/>
    </source>
</evidence>
<dbReference type="SUPFAM" id="SSF52540">
    <property type="entry name" value="P-loop containing nucleoside triphosphate hydrolases"/>
    <property type="match status" value="1"/>
</dbReference>
<dbReference type="CDD" id="cd03271">
    <property type="entry name" value="ABC_UvrA_II"/>
    <property type="match status" value="1"/>
</dbReference>
<keyword evidence="9" id="KW-0862">Zinc</keyword>
<dbReference type="GO" id="GO:0006281">
    <property type="term" value="P:DNA repair"/>
    <property type="evidence" value="ECO:0007669"/>
    <property type="project" value="UniProtKB-KW"/>
</dbReference>
<dbReference type="GO" id="GO:0005737">
    <property type="term" value="C:cytoplasm"/>
    <property type="evidence" value="ECO:0007669"/>
    <property type="project" value="UniProtKB-SubCell"/>
</dbReference>
<sequence length="349" mass="38449">YLSGQKSISVPKKYRQGNGKAITVIGAEEFNLKKIDVTVPLGKLVCITGVSGSGKSTLMQEILAKELANQFHRAKHVTGKHQEIKGTENLDKVIAIDQSPIGRTPRSNPATYTGVFTYIRDLFTQLPEAKIRGYRAGRFSFNVKGGRCEACQGDGMVKIEMNFLPDVYVECAECHGSRFNQQTLEIHYRNKNIADVLDMSINEAMRFFSNIPNINQKLETLYKVGLGYIKLGQSATTLSGGEAQRVKLATELSRRATGKTLYILDEPTTGLHFDDVSRLLLVLNKLVDKGNSVLIIEHNLDVIKSADWIIDLGPDGGDKGGELVAAGTPKEVAQVKRSYTGQYLSKLLK</sequence>
<dbReference type="Gene3D" id="1.20.1580.10">
    <property type="entry name" value="ABC transporter ATPase like domain"/>
    <property type="match status" value="1"/>
</dbReference>
<dbReference type="PANTHER" id="PTHR43152">
    <property type="entry name" value="UVRABC SYSTEM PROTEIN A"/>
    <property type="match status" value="1"/>
</dbReference>
<reference evidence="19" key="1">
    <citation type="submission" date="2017-09" db="EMBL/GenBank/DDBJ databases">
        <title>Depth-based differentiation of microbial function through sediment-hosted aquifers and enrichment of novel symbionts in the deep terrestrial subsurface.</title>
        <authorList>
            <person name="Probst A.J."/>
            <person name="Ladd B."/>
            <person name="Jarett J.K."/>
            <person name="Geller-Mcgrath D.E."/>
            <person name="Sieber C.M.K."/>
            <person name="Emerson J.B."/>
            <person name="Anantharaman K."/>
            <person name="Thomas B.C."/>
            <person name="Malmstrom R."/>
            <person name="Stieglmeier M."/>
            <person name="Klingl A."/>
            <person name="Woyke T."/>
            <person name="Ryan C.M."/>
            <person name="Banfield J.F."/>
        </authorList>
    </citation>
    <scope>NUCLEOTIDE SEQUENCE [LARGE SCALE GENOMIC DNA]</scope>
</reference>
<dbReference type="PROSITE" id="PS00211">
    <property type="entry name" value="ABC_TRANSPORTER_1"/>
    <property type="match status" value="1"/>
</dbReference>
<dbReference type="FunFam" id="1.20.1580.10:FF:000002">
    <property type="entry name" value="UvrABC system protein A"/>
    <property type="match status" value="1"/>
</dbReference>
<evidence type="ECO:0000256" key="1">
    <source>
        <dbReference type="ARBA" id="ARBA00004496"/>
    </source>
</evidence>
<evidence type="ECO:0000256" key="5">
    <source>
        <dbReference type="ARBA" id="ARBA00022741"/>
    </source>
</evidence>
<dbReference type="EMBL" id="PFSY01000226">
    <property type="protein sequence ID" value="PJC00947.1"/>
    <property type="molecule type" value="Genomic_DNA"/>
</dbReference>
<dbReference type="AlphaFoldDB" id="A0A2M8DPU3"/>
<organism evidence="18 19">
    <name type="scientific">Candidatus Komeilibacteria bacterium CG_4_9_14_0_8_um_filter_36_9</name>
    <dbReference type="NCBI Taxonomy" id="1974473"/>
    <lineage>
        <taxon>Bacteria</taxon>
        <taxon>Candidatus Komeiliibacteriota</taxon>
    </lineage>
</organism>
<evidence type="ECO:0000256" key="3">
    <source>
        <dbReference type="ARBA" id="ARBA00022723"/>
    </source>
</evidence>
<keyword evidence="7" id="KW-0228">DNA excision</keyword>